<dbReference type="VEuPathDB" id="GiardiaDB:QR46_3067"/>
<gene>
    <name evidence="1" type="ORF">QR46_3067</name>
</gene>
<accession>A0A132NSA3</accession>
<reference evidence="1 2" key="1">
    <citation type="journal article" date="2015" name="Mol. Biochem. Parasitol.">
        <title>Identification of polymorphic genes for use in assemblage B genotyping assays through comparative genomics of multiple assemblage B Giardia duodenalis isolates.</title>
        <authorList>
            <person name="Wielinga C."/>
            <person name="Thompson R.C."/>
            <person name="Monis P."/>
            <person name="Ryan U."/>
        </authorList>
    </citation>
    <scope>NUCLEOTIDE SEQUENCE [LARGE SCALE GENOMIC DNA]</scope>
    <source>
        <strain evidence="1 2">BAH15c1</strain>
    </source>
</reference>
<organism evidence="1 2">
    <name type="scientific">Giardia duodenalis assemblage B</name>
    <dbReference type="NCBI Taxonomy" id="1394984"/>
    <lineage>
        <taxon>Eukaryota</taxon>
        <taxon>Metamonada</taxon>
        <taxon>Diplomonadida</taxon>
        <taxon>Hexamitidae</taxon>
        <taxon>Giardiinae</taxon>
        <taxon>Giardia</taxon>
    </lineage>
</organism>
<dbReference type="EMBL" id="JXTI01000091">
    <property type="protein sequence ID" value="KWX12961.1"/>
    <property type="molecule type" value="Genomic_DNA"/>
</dbReference>
<dbReference type="OrthoDB" id="10255104at2759"/>
<comment type="caution">
    <text evidence="1">The sequence shown here is derived from an EMBL/GenBank/DDBJ whole genome shotgun (WGS) entry which is preliminary data.</text>
</comment>
<name>A0A132NSA3_GIAIN</name>
<evidence type="ECO:0000313" key="1">
    <source>
        <dbReference type="EMBL" id="KWX12961.1"/>
    </source>
</evidence>
<sequence>MQIIIKMHPPGLLKEPYNLTVNPLADQGACARMEHQYKTLTLTLSHIPENAYVDEPLSLKFEMSQRDMDHIAQVIERRMEATANPSITKQYPSYHISQKQRFSGVKPCIEQLNKNFMTSYYAEQCASIRAQNHGEFLKYMSKQLSGKPDKVHRRVKRLLEIERGQILLGDFIEEASRFPFVANEALIVNLKGILQPDSFAFPLFLQVEEHLQSKLCAQILAFMRSFFFQTMDLSWLLNLEDTIFIKVILSEFNKIAAEMIALSVQKSAPEALMIHGRLMEVLRSLSPEQCANYHTQRFILLLLRLLSAETSIEARKCARAIASFWLDQPESIRKARWYLESIDLDEIVKRTCGF</sequence>
<dbReference type="AlphaFoldDB" id="A0A132NSA3"/>
<evidence type="ECO:0000313" key="2">
    <source>
        <dbReference type="Proteomes" id="UP000070089"/>
    </source>
</evidence>
<protein>
    <submittedName>
        <fullName evidence="1">Uncharacterized protein</fullName>
    </submittedName>
</protein>
<proteinExistence type="predicted"/>
<dbReference type="Proteomes" id="UP000070089">
    <property type="component" value="Unassembled WGS sequence"/>
</dbReference>